<evidence type="ECO:0000313" key="2">
    <source>
        <dbReference type="Proteomes" id="UP001597296"/>
    </source>
</evidence>
<sequence>MQVIIWDGETLHLAEAGIDGDSPTLAAAGDRPLIQARRDESFLEDRFALFYEDVRDLDAINAMVVVPTRDEGFGFLAGITAFVVRDGADAFRDATGADLAWLDAHPWWLRRGPGVRAQLQGEVRHARDLAEGEWKPQMELILPDGPQIRHQTFLSAMLGKHLEHVVAVEAEPVGERLILKAMFADAAAEAVQADFAAQFDSGADGAFEYKAPWLTIH</sequence>
<name>A0ABW5C4B5_9PROT</name>
<dbReference type="EMBL" id="JBHUIY010000001">
    <property type="protein sequence ID" value="MFD2232189.1"/>
    <property type="molecule type" value="Genomic_DNA"/>
</dbReference>
<comment type="caution">
    <text evidence="1">The sequence shown here is derived from an EMBL/GenBank/DDBJ whole genome shotgun (WGS) entry which is preliminary data.</text>
</comment>
<dbReference type="Proteomes" id="UP001597296">
    <property type="component" value="Unassembled WGS sequence"/>
</dbReference>
<keyword evidence="2" id="KW-1185">Reference proteome</keyword>
<protein>
    <submittedName>
        <fullName evidence="1">Uncharacterized protein</fullName>
    </submittedName>
</protein>
<dbReference type="RefSeq" id="WP_377313302.1">
    <property type="nucleotide sequence ID" value="NZ_JBHUIY010000001.1"/>
</dbReference>
<gene>
    <name evidence="1" type="ORF">ACFSNB_00060</name>
</gene>
<accession>A0ABW5C4B5</accession>
<organism evidence="1 2">
    <name type="scientific">Phaeospirillum tilakii</name>
    <dbReference type="NCBI Taxonomy" id="741673"/>
    <lineage>
        <taxon>Bacteria</taxon>
        <taxon>Pseudomonadati</taxon>
        <taxon>Pseudomonadota</taxon>
        <taxon>Alphaproteobacteria</taxon>
        <taxon>Rhodospirillales</taxon>
        <taxon>Rhodospirillaceae</taxon>
        <taxon>Phaeospirillum</taxon>
    </lineage>
</organism>
<evidence type="ECO:0000313" key="1">
    <source>
        <dbReference type="EMBL" id="MFD2232189.1"/>
    </source>
</evidence>
<reference evidence="2" key="1">
    <citation type="journal article" date="2019" name="Int. J. Syst. Evol. Microbiol.">
        <title>The Global Catalogue of Microorganisms (GCM) 10K type strain sequencing project: providing services to taxonomists for standard genome sequencing and annotation.</title>
        <authorList>
            <consortium name="The Broad Institute Genomics Platform"/>
            <consortium name="The Broad Institute Genome Sequencing Center for Infectious Disease"/>
            <person name="Wu L."/>
            <person name="Ma J."/>
        </authorList>
    </citation>
    <scope>NUCLEOTIDE SEQUENCE [LARGE SCALE GENOMIC DNA]</scope>
    <source>
        <strain evidence="2">KCTC 15012</strain>
    </source>
</reference>
<proteinExistence type="predicted"/>